<dbReference type="Proteomes" id="UP000663845">
    <property type="component" value="Unassembled WGS sequence"/>
</dbReference>
<evidence type="ECO:0000256" key="1">
    <source>
        <dbReference type="PROSITE-ProRule" id="PRU00339"/>
    </source>
</evidence>
<organism evidence="6 7">
    <name type="scientific">Adineta steineri</name>
    <dbReference type="NCBI Taxonomy" id="433720"/>
    <lineage>
        <taxon>Eukaryota</taxon>
        <taxon>Metazoa</taxon>
        <taxon>Spiralia</taxon>
        <taxon>Gnathifera</taxon>
        <taxon>Rotifera</taxon>
        <taxon>Eurotatoria</taxon>
        <taxon>Bdelloidea</taxon>
        <taxon>Adinetida</taxon>
        <taxon>Adinetidae</taxon>
        <taxon>Adineta</taxon>
    </lineage>
</organism>
<dbReference type="InterPro" id="IPR016130">
    <property type="entry name" value="Tyr_Pase_AS"/>
</dbReference>
<dbReference type="SMART" id="SM00028">
    <property type="entry name" value="TPR"/>
    <property type="match status" value="5"/>
</dbReference>
<feature type="region of interest" description="Disordered" evidence="3">
    <location>
        <begin position="152"/>
        <end position="204"/>
    </location>
</feature>
<dbReference type="PROSITE" id="PS50055">
    <property type="entry name" value="TYR_PHOSPHATASE_PTP"/>
    <property type="match status" value="1"/>
</dbReference>
<evidence type="ECO:0000259" key="4">
    <source>
        <dbReference type="PROSITE" id="PS50055"/>
    </source>
</evidence>
<dbReference type="PANTHER" id="PTHR45706">
    <property type="entry name" value="TYROSINE-PROTEIN PHOSPHATASE"/>
    <property type="match status" value="1"/>
</dbReference>
<dbReference type="PRINTS" id="PR00700">
    <property type="entry name" value="PRTYPHPHTASE"/>
</dbReference>
<feature type="repeat" description="TPR" evidence="1">
    <location>
        <begin position="1033"/>
        <end position="1066"/>
    </location>
</feature>
<dbReference type="InterPro" id="IPR000242">
    <property type="entry name" value="PTP_cat"/>
</dbReference>
<feature type="compositionally biased region" description="Basic and acidic residues" evidence="3">
    <location>
        <begin position="370"/>
        <end position="379"/>
    </location>
</feature>
<protein>
    <submittedName>
        <fullName evidence="6">Uncharacterized protein</fullName>
    </submittedName>
</protein>
<reference evidence="6" key="1">
    <citation type="submission" date="2021-02" db="EMBL/GenBank/DDBJ databases">
        <authorList>
            <person name="Nowell W R."/>
        </authorList>
    </citation>
    <scope>NUCLEOTIDE SEQUENCE</scope>
</reference>
<dbReference type="InterPro" id="IPR000387">
    <property type="entry name" value="Tyr_Pase_dom"/>
</dbReference>
<dbReference type="SMART" id="SM00194">
    <property type="entry name" value="PTPc"/>
    <property type="match status" value="1"/>
</dbReference>
<dbReference type="Gene3D" id="3.90.190.10">
    <property type="entry name" value="Protein tyrosine phosphatase superfamily"/>
    <property type="match status" value="1"/>
</dbReference>
<feature type="compositionally biased region" description="Basic and acidic residues" evidence="3">
    <location>
        <begin position="403"/>
        <end position="418"/>
    </location>
</feature>
<dbReference type="SUPFAM" id="SSF48452">
    <property type="entry name" value="TPR-like"/>
    <property type="match status" value="1"/>
</dbReference>
<feature type="compositionally biased region" description="Basic residues" evidence="3">
    <location>
        <begin position="380"/>
        <end position="394"/>
    </location>
</feature>
<keyword evidence="2" id="KW-0175">Coiled coil</keyword>
<dbReference type="InterPro" id="IPR003595">
    <property type="entry name" value="Tyr_Pase_cat"/>
</dbReference>
<feature type="repeat" description="TPR" evidence="1">
    <location>
        <begin position="1118"/>
        <end position="1151"/>
    </location>
</feature>
<dbReference type="PROSITE" id="PS00383">
    <property type="entry name" value="TYR_PHOSPHATASE_1"/>
    <property type="match status" value="1"/>
</dbReference>
<dbReference type="PROSITE" id="PS50005">
    <property type="entry name" value="TPR"/>
    <property type="match status" value="2"/>
</dbReference>
<dbReference type="PANTHER" id="PTHR45706:SF1">
    <property type="entry name" value="PEZ, ISOFORM A"/>
    <property type="match status" value="1"/>
</dbReference>
<name>A0A813UWG8_9BILA</name>
<dbReference type="GO" id="GO:0004725">
    <property type="term" value="F:protein tyrosine phosphatase activity"/>
    <property type="evidence" value="ECO:0007669"/>
    <property type="project" value="InterPro"/>
</dbReference>
<evidence type="ECO:0000313" key="6">
    <source>
        <dbReference type="EMBL" id="CAF0833309.1"/>
    </source>
</evidence>
<dbReference type="Gene3D" id="1.25.40.10">
    <property type="entry name" value="Tetratricopeptide repeat domain"/>
    <property type="match status" value="2"/>
</dbReference>
<gene>
    <name evidence="6" type="ORF">JYZ213_LOCUS6957</name>
</gene>
<proteinExistence type="predicted"/>
<dbReference type="Pfam" id="PF13374">
    <property type="entry name" value="TPR_10"/>
    <property type="match status" value="1"/>
</dbReference>
<evidence type="ECO:0000313" key="7">
    <source>
        <dbReference type="Proteomes" id="UP000663845"/>
    </source>
</evidence>
<evidence type="ECO:0000256" key="3">
    <source>
        <dbReference type="SAM" id="MobiDB-lite"/>
    </source>
</evidence>
<feature type="domain" description="Tyrosine specific protein phosphatases" evidence="5">
    <location>
        <begin position="1483"/>
        <end position="1556"/>
    </location>
</feature>
<keyword evidence="1" id="KW-0802">TPR repeat</keyword>
<dbReference type="Pfam" id="PF13424">
    <property type="entry name" value="TPR_12"/>
    <property type="match status" value="2"/>
</dbReference>
<accession>A0A813UWG8</accession>
<dbReference type="InterPro" id="IPR011990">
    <property type="entry name" value="TPR-like_helical_dom_sf"/>
</dbReference>
<dbReference type="SUPFAM" id="SSF52799">
    <property type="entry name" value="(Phosphotyrosine protein) phosphatases II"/>
    <property type="match status" value="1"/>
</dbReference>
<feature type="region of interest" description="Disordered" evidence="3">
    <location>
        <begin position="361"/>
        <end position="418"/>
    </location>
</feature>
<dbReference type="SMART" id="SM00404">
    <property type="entry name" value="PTPc_motif"/>
    <property type="match status" value="1"/>
</dbReference>
<sequence length="1572" mass="184120">MMEDRFVTRSSANKIDSRLQAVITSPYIQPQLHYAKLINRRGQATSSYDYLRSLPSQKRRRQEAITPETILRAFKNDQSNRLNHYHQVEIASRRATYNSFEKRRRQEAITPETILRAFKNDQSNRLNHYHQVEIASRRATYNSFEILGRRHRKQAHENEKSCEKTIPVYSSKVDNNGERPSRVTPARSRKLEDNKDLTEPEQKQNHIERFDKVDVRSSSESHTCEITMSYGTRSIVNSAKPARNEIIVLQQLSTGKNLVIYRGFLTEGESFSFKSQRRPTSAFALAFYCKGFIDSIVNDCCEFGYCRRNQHINEYSQFSVVRVQNAIPCEKCRKKYAQKTLPSNNRQNSQSHQKVNRRYLTTTPNSSVGNHEKQDLDSKQHHRNKKIVKHKRHPTATDSISDNVKEKQSELSEGYKQRTTDKSEVVGFSLLELALVHEQELSTQRMQTNSVCSSLVPENTARHSTDFLGSKNLLEGFFGIKLFVHIEEKISPTPSQQHRVIQEWVDQIEADPLDIPRSTYSPSITNTENTCQMYSPSSSQRMFPILHKINLFKNPLQQVLSIFVMLICLELQIHTHPIQSINIMRHDKNVENFIYILDGTLQISDNDLTKLRGVINFGLTFNNINDKTCIEYVSQVIDEQIIMILSRTSVKNLDRNLQNFSQIRFIYVVDNDKDLSYDSRKIQGIHANISCVCSQLEKDIMLCTSDLTKIVSYSDDDDINNSTFAYTQVLKDILLEIDETTDLKKDMLEFCRQQYIGNEIQLRFIDEFEYHFRPDQAITWFTRQETFLFKMLTRAFRILEPNILFQLRFFIQHLHQQLKSNLSTTPMTVYRTQYISTDDFDSISRKQNGLLTFNQFLMTCKTEVEAQQPVNIDMKLVRFEIQLNKTIPMMEIRTNPENILITTGTVFRISTIKRIDKETIIIKLTLDNDILKTVRQITKNIQENTYGPFPLFRITKLMKQMKNIQYTEYFCNILVNHPLIIHDEAANSTVAGLFHMLCCFYYEKKQYDHALEHLQTSLKVYLRFLSSDDIKLTTTYNNMGSIYHRQGLYEQAFHFHKKAYDIQVHYSNFDPYAIAAYACNIACVLVEQGKYEDAIPYLQRDLQIRKRLCPNRDDIQLSTKYHNLAGAQFRLQKYNKALQNYQKCLEIELKLHSSTHPTIALTYCNMATVLEGLKRLEEAIETIEKAIEHLLLTRNENDEEIQLYKEYKKSLQQKLSSKTYRSSSSISFNSIHNDALTDSWLADLESKISSNAIYDEFDSIPFYRFNSSNDDGRQTENIRRNRYTDVIPYDDTRLADLESKISSNAIYDEFDSIPFYRFNSSNDDGRQTENIRRNRYTDVIPYDDTRVRLTPTKDNPNGYINASHIKFGIENTISSYIATEFPLPLTISDFWRMVFDYHIHVIIMLVGCNEIQLCTNYFPRTKYETCRTDEFEIKFISEQNQPDFSIRQLCMKDLNEHRTRTIIHLQYTTWNSKQLPLNTFSFINFINMADTFRRHYGEINPCLVHCTAGIGRTGIFILIHIMIQCITFNKKISVANVLKVMREYRMSFVDRTYSYIFVYHCLIDYLKSSRLI</sequence>
<feature type="compositionally biased region" description="Basic and acidic residues" evidence="3">
    <location>
        <begin position="189"/>
        <end position="204"/>
    </location>
</feature>
<dbReference type="PROSITE" id="PS50056">
    <property type="entry name" value="TYR_PHOSPHATASE_2"/>
    <property type="match status" value="1"/>
</dbReference>
<evidence type="ECO:0000259" key="5">
    <source>
        <dbReference type="PROSITE" id="PS50056"/>
    </source>
</evidence>
<evidence type="ECO:0000256" key="2">
    <source>
        <dbReference type="SAM" id="Coils"/>
    </source>
</evidence>
<dbReference type="InterPro" id="IPR019734">
    <property type="entry name" value="TPR_rpt"/>
</dbReference>
<dbReference type="SUPFAM" id="SSF56399">
    <property type="entry name" value="ADP-ribosylation"/>
    <property type="match status" value="1"/>
</dbReference>
<dbReference type="InterPro" id="IPR029021">
    <property type="entry name" value="Prot-tyrosine_phosphatase-like"/>
</dbReference>
<dbReference type="EMBL" id="CAJNOG010000044">
    <property type="protein sequence ID" value="CAF0833309.1"/>
    <property type="molecule type" value="Genomic_DNA"/>
</dbReference>
<dbReference type="InterPro" id="IPR048257">
    <property type="entry name" value="DUF4590"/>
</dbReference>
<comment type="caution">
    <text evidence="6">The sequence shown here is derived from an EMBL/GenBank/DDBJ whole genome shotgun (WGS) entry which is preliminary data.</text>
</comment>
<feature type="coiled-coil region" evidence="2">
    <location>
        <begin position="1166"/>
        <end position="1193"/>
    </location>
</feature>
<feature type="domain" description="Tyrosine-protein phosphatase" evidence="4">
    <location>
        <begin position="1306"/>
        <end position="1565"/>
    </location>
</feature>
<dbReference type="Pfam" id="PF15257">
    <property type="entry name" value="DUF4590"/>
    <property type="match status" value="1"/>
</dbReference>
<dbReference type="Pfam" id="PF00102">
    <property type="entry name" value="Y_phosphatase"/>
    <property type="match status" value="1"/>
</dbReference>